<dbReference type="VEuPathDB" id="FungiDB:PHYBLDRAFT_146929"/>
<evidence type="ECO:0008006" key="3">
    <source>
        <dbReference type="Google" id="ProtNLM"/>
    </source>
</evidence>
<dbReference type="InParanoid" id="A0A162PQD5"/>
<dbReference type="RefSeq" id="XP_018289986.1">
    <property type="nucleotide sequence ID" value="XM_018431757.1"/>
</dbReference>
<accession>A0A162PQD5</accession>
<name>A0A162PQD5_PHYB8</name>
<dbReference type="OrthoDB" id="3247418at2759"/>
<dbReference type="AlphaFoldDB" id="A0A162PQD5"/>
<dbReference type="PANTHER" id="PTHR46579:SF2">
    <property type="entry name" value="C2H2-TYPE DOMAIN-CONTAINING PROTEIN"/>
    <property type="match status" value="1"/>
</dbReference>
<evidence type="ECO:0000313" key="2">
    <source>
        <dbReference type="Proteomes" id="UP000077315"/>
    </source>
</evidence>
<evidence type="ECO:0000313" key="1">
    <source>
        <dbReference type="EMBL" id="OAD71946.1"/>
    </source>
</evidence>
<dbReference type="EMBL" id="KV440984">
    <property type="protein sequence ID" value="OAD71946.1"/>
    <property type="molecule type" value="Genomic_DNA"/>
</dbReference>
<dbReference type="PANTHER" id="PTHR46579">
    <property type="entry name" value="F5/8 TYPE C DOMAIN-CONTAINING PROTEIN-RELATED"/>
    <property type="match status" value="1"/>
</dbReference>
<keyword evidence="2" id="KW-1185">Reference proteome</keyword>
<dbReference type="GeneID" id="28992663"/>
<reference evidence="2" key="1">
    <citation type="submission" date="2015-06" db="EMBL/GenBank/DDBJ databases">
        <title>Expansion of signal transduction pathways in fungi by whole-genome duplication.</title>
        <authorList>
            <consortium name="DOE Joint Genome Institute"/>
            <person name="Corrochano L.M."/>
            <person name="Kuo A."/>
            <person name="Marcet-Houben M."/>
            <person name="Polaino S."/>
            <person name="Salamov A."/>
            <person name="Villalobos J.M."/>
            <person name="Alvarez M.I."/>
            <person name="Avalos J."/>
            <person name="Benito E.P."/>
            <person name="Benoit I."/>
            <person name="Burger G."/>
            <person name="Camino L.P."/>
            <person name="Canovas D."/>
            <person name="Cerda-Olmedo E."/>
            <person name="Cheng J.-F."/>
            <person name="Dominguez A."/>
            <person name="Elias M."/>
            <person name="Eslava A.P."/>
            <person name="Glaser F."/>
            <person name="Grimwood J."/>
            <person name="Gutierrez G."/>
            <person name="Heitman J."/>
            <person name="Henrissat B."/>
            <person name="Iturriaga E.A."/>
            <person name="Lang B.F."/>
            <person name="Lavin J.L."/>
            <person name="Lee S."/>
            <person name="Li W."/>
            <person name="Lindquist E."/>
            <person name="Lopez-Garcia S."/>
            <person name="Luque E.M."/>
            <person name="Marcos A.T."/>
            <person name="Martin J."/>
            <person name="McCluskey K."/>
            <person name="Medina H.R."/>
            <person name="Miralles-Duran A."/>
            <person name="Miyazaki A."/>
            <person name="Munoz-Torres E."/>
            <person name="Oguiza J.A."/>
            <person name="Ohm R."/>
            <person name="Olmedo M."/>
            <person name="Orejas M."/>
            <person name="Ortiz-Castellanos L."/>
            <person name="Pisabarro A.G."/>
            <person name="Rodriguez-Romero J."/>
            <person name="Ruiz-Herrera J."/>
            <person name="Ruiz-Vazquez R."/>
            <person name="Sanz C."/>
            <person name="Schackwitz W."/>
            <person name="Schmutz J."/>
            <person name="Shahriari M."/>
            <person name="Shelest E."/>
            <person name="Silva-Franco F."/>
            <person name="Soanes D."/>
            <person name="Syed K."/>
            <person name="Tagua V.G."/>
            <person name="Talbot N.J."/>
            <person name="Thon M."/>
            <person name="De vries R.P."/>
            <person name="Wiebenga A."/>
            <person name="Yadav J.S."/>
            <person name="Braun E.L."/>
            <person name="Baker S."/>
            <person name="Garre V."/>
            <person name="Horwitz B."/>
            <person name="Torres-Martinez S."/>
            <person name="Idnurm A."/>
            <person name="Herrera-Estrella A."/>
            <person name="Gabaldon T."/>
            <person name="Grigoriev I.V."/>
        </authorList>
    </citation>
    <scope>NUCLEOTIDE SEQUENCE [LARGE SCALE GENOMIC DNA]</scope>
    <source>
        <strain evidence="2">NRRL 1555(-)</strain>
    </source>
</reference>
<dbReference type="Proteomes" id="UP000077315">
    <property type="component" value="Unassembled WGS sequence"/>
</dbReference>
<protein>
    <recommendedName>
        <fullName evidence="3">C2H2-type zinc finger transcription factor</fullName>
    </recommendedName>
</protein>
<gene>
    <name evidence="1" type="ORF">PHYBLDRAFT_146929</name>
</gene>
<organism evidence="1 2">
    <name type="scientific">Phycomyces blakesleeanus (strain ATCC 8743b / DSM 1359 / FGSC 10004 / NBRC 33097 / NRRL 1555)</name>
    <dbReference type="NCBI Taxonomy" id="763407"/>
    <lineage>
        <taxon>Eukaryota</taxon>
        <taxon>Fungi</taxon>
        <taxon>Fungi incertae sedis</taxon>
        <taxon>Mucoromycota</taxon>
        <taxon>Mucoromycotina</taxon>
        <taxon>Mucoromycetes</taxon>
        <taxon>Mucorales</taxon>
        <taxon>Phycomycetaceae</taxon>
        <taxon>Phycomyces</taxon>
    </lineage>
</organism>
<sequence>MSNVCKSDIVSAHKYLENFCKECETLYTLDLISLNMHLHLHLQATICDFGPVYSYWLFSFERYNTSTITPYSQLSFSLANFITATLDVLISIKDNKPLLPTAFSLAKKPLSLIPTPEYNCLVDYYQVAYNNGMISSCKNDMTRQVYKGCNVNGRGFYIQALFEENRMNAHYGYIGEIQYIFVYLFIPTNSPTAPSNHNHEHIFAFVRWCKTTSDTRRQPKDIEIYHANFYNLDFQSILPIRCILLPVAIIDYKTRRSINRKIAIPLPQKIYT</sequence>
<proteinExistence type="predicted"/>